<gene>
    <name evidence="1" type="ORF">MNBD_ALPHA01-1611</name>
</gene>
<reference evidence="1" key="1">
    <citation type="submission" date="2018-06" db="EMBL/GenBank/DDBJ databases">
        <authorList>
            <person name="Zhirakovskaya E."/>
        </authorList>
    </citation>
    <scope>NUCLEOTIDE SEQUENCE</scope>
</reference>
<protein>
    <submittedName>
        <fullName evidence="1">Uncharacterized protein</fullName>
    </submittedName>
</protein>
<proteinExistence type="predicted"/>
<dbReference type="AlphaFoldDB" id="A0A3B0SN26"/>
<dbReference type="EMBL" id="UOEJ01000282">
    <property type="protein sequence ID" value="VAW07671.1"/>
    <property type="molecule type" value="Genomic_DNA"/>
</dbReference>
<name>A0A3B0SN26_9ZZZZ</name>
<feature type="non-terminal residue" evidence="1">
    <location>
        <position position="53"/>
    </location>
</feature>
<accession>A0A3B0SN26</accession>
<evidence type="ECO:0000313" key="1">
    <source>
        <dbReference type="EMBL" id="VAW07671.1"/>
    </source>
</evidence>
<sequence length="53" mass="5594">MNIQEIFNQLNLTDNDLNGGTLAVHSPRDGALIAMVHKDSAGTAENKIASSVT</sequence>
<organism evidence="1">
    <name type="scientific">hydrothermal vent metagenome</name>
    <dbReference type="NCBI Taxonomy" id="652676"/>
    <lineage>
        <taxon>unclassified sequences</taxon>
        <taxon>metagenomes</taxon>
        <taxon>ecological metagenomes</taxon>
    </lineage>
</organism>